<protein>
    <submittedName>
        <fullName evidence="3">Uncharacterized protein</fullName>
    </submittedName>
</protein>
<feature type="region of interest" description="Disordered" evidence="1">
    <location>
        <begin position="1"/>
        <end position="20"/>
    </location>
</feature>
<evidence type="ECO:0000256" key="1">
    <source>
        <dbReference type="SAM" id="MobiDB-lite"/>
    </source>
</evidence>
<proteinExistence type="predicted"/>
<name>A0A915HYF0_ROMCU</name>
<evidence type="ECO:0000313" key="2">
    <source>
        <dbReference type="Proteomes" id="UP000887565"/>
    </source>
</evidence>
<keyword evidence="2" id="KW-1185">Reference proteome</keyword>
<reference evidence="3" key="1">
    <citation type="submission" date="2022-11" db="UniProtKB">
        <authorList>
            <consortium name="WormBaseParasite"/>
        </authorList>
    </citation>
    <scope>IDENTIFICATION</scope>
</reference>
<sequence>MIDEPTTSQQAEVASDQQKPQRIVREYKIPHEDYNGDHLDFEHLLAIGFLFERFSSPLLVADDCVGEFGSHVTFLLLVEYCDFQLLHLDTILG</sequence>
<dbReference type="WBParaSite" id="nRc.2.0.1.t06597-RA">
    <property type="protein sequence ID" value="nRc.2.0.1.t06597-RA"/>
    <property type="gene ID" value="nRc.2.0.1.g06597"/>
</dbReference>
<accession>A0A915HYF0</accession>
<evidence type="ECO:0000313" key="3">
    <source>
        <dbReference type="WBParaSite" id="nRc.2.0.1.t06597-RA"/>
    </source>
</evidence>
<dbReference type="AlphaFoldDB" id="A0A915HYF0"/>
<organism evidence="2 3">
    <name type="scientific">Romanomermis culicivorax</name>
    <name type="common">Nematode worm</name>
    <dbReference type="NCBI Taxonomy" id="13658"/>
    <lineage>
        <taxon>Eukaryota</taxon>
        <taxon>Metazoa</taxon>
        <taxon>Ecdysozoa</taxon>
        <taxon>Nematoda</taxon>
        <taxon>Enoplea</taxon>
        <taxon>Dorylaimia</taxon>
        <taxon>Mermithida</taxon>
        <taxon>Mermithoidea</taxon>
        <taxon>Mermithidae</taxon>
        <taxon>Romanomermis</taxon>
    </lineage>
</organism>
<dbReference type="Proteomes" id="UP000887565">
    <property type="component" value="Unplaced"/>
</dbReference>